<evidence type="ECO:0000259" key="3">
    <source>
        <dbReference type="PROSITE" id="PS51462"/>
    </source>
</evidence>
<keyword evidence="2 4" id="KW-0378">Hydrolase</keyword>
<dbReference type="InterPro" id="IPR000086">
    <property type="entry name" value="NUDIX_hydrolase_dom"/>
</dbReference>
<evidence type="ECO:0000256" key="1">
    <source>
        <dbReference type="ARBA" id="ARBA00001946"/>
    </source>
</evidence>
<dbReference type="PANTHER" id="PTHR43046">
    <property type="entry name" value="GDP-MANNOSE MANNOSYL HYDROLASE"/>
    <property type="match status" value="1"/>
</dbReference>
<dbReference type="PANTHER" id="PTHR43046:SF14">
    <property type="entry name" value="MUTT_NUDIX FAMILY PROTEIN"/>
    <property type="match status" value="1"/>
</dbReference>
<evidence type="ECO:0000256" key="2">
    <source>
        <dbReference type="ARBA" id="ARBA00022801"/>
    </source>
</evidence>
<dbReference type="Pfam" id="PF00293">
    <property type="entry name" value="NUDIX"/>
    <property type="match status" value="1"/>
</dbReference>
<reference evidence="4 5" key="1">
    <citation type="submission" date="2016-09" db="EMBL/GenBank/DDBJ databases">
        <title>Photobacterium proteolyticum sp. nov. a protease producing bacterium isolated from ocean sediments of Laizhou Bay.</title>
        <authorList>
            <person name="Li Y."/>
        </authorList>
    </citation>
    <scope>NUCLEOTIDE SEQUENCE [LARGE SCALE GENOMIC DNA]</scope>
    <source>
        <strain evidence="4 5">13-12</strain>
    </source>
</reference>
<dbReference type="Proteomes" id="UP000186905">
    <property type="component" value="Unassembled WGS sequence"/>
</dbReference>
<comment type="caution">
    <text evidence="4">The sequence shown here is derived from an EMBL/GenBank/DDBJ whole genome shotgun (WGS) entry which is preliminary data.</text>
</comment>
<dbReference type="EMBL" id="MJIL01000042">
    <property type="protein sequence ID" value="OLQ81343.1"/>
    <property type="molecule type" value="Genomic_DNA"/>
</dbReference>
<name>A0A1Q9H0Z5_9GAMM</name>
<organism evidence="4 5">
    <name type="scientific">Photobacterium proteolyticum</name>
    <dbReference type="NCBI Taxonomy" id="1903952"/>
    <lineage>
        <taxon>Bacteria</taxon>
        <taxon>Pseudomonadati</taxon>
        <taxon>Pseudomonadota</taxon>
        <taxon>Gammaproteobacteria</taxon>
        <taxon>Vibrionales</taxon>
        <taxon>Vibrionaceae</taxon>
        <taxon>Photobacterium</taxon>
    </lineage>
</organism>
<dbReference type="STRING" id="1903952.BIT28_27470"/>
<dbReference type="CDD" id="cd04688">
    <property type="entry name" value="NUDIX_Hydrolase"/>
    <property type="match status" value="1"/>
</dbReference>
<comment type="cofactor">
    <cofactor evidence="1">
        <name>Mg(2+)</name>
        <dbReference type="ChEBI" id="CHEBI:18420"/>
    </cofactor>
</comment>
<sequence length="158" mass="18371">MLKFDQGNVCFNFRSAAVIIHDNHVLLHRTVGDSFWALPGGRVEFFENSDTTLNRELFEELGVTAVVKRHLWYVENFFEYSNKKFHEIANYFFVQLEEPHQFPMNGVFSGIESDADLEFKWFPLSELSDVKLKPEFLQVGLIDLPSETKYIKVCEIAA</sequence>
<dbReference type="AlphaFoldDB" id="A0A1Q9H0Z5"/>
<dbReference type="InterPro" id="IPR015797">
    <property type="entry name" value="NUDIX_hydrolase-like_dom_sf"/>
</dbReference>
<dbReference type="InterPro" id="IPR020084">
    <property type="entry name" value="NUDIX_hydrolase_CS"/>
</dbReference>
<dbReference type="PROSITE" id="PS51462">
    <property type="entry name" value="NUDIX"/>
    <property type="match status" value="1"/>
</dbReference>
<proteinExistence type="predicted"/>
<evidence type="ECO:0000313" key="4">
    <source>
        <dbReference type="EMBL" id="OLQ81343.1"/>
    </source>
</evidence>
<dbReference type="OrthoDB" id="9804442at2"/>
<accession>A0A1Q9H0Z5</accession>
<protein>
    <submittedName>
        <fullName evidence="4">NTP pyrophosphohydrolase</fullName>
    </submittedName>
</protein>
<dbReference type="SUPFAM" id="SSF55811">
    <property type="entry name" value="Nudix"/>
    <property type="match status" value="1"/>
</dbReference>
<dbReference type="PROSITE" id="PS00893">
    <property type="entry name" value="NUDIX_BOX"/>
    <property type="match status" value="1"/>
</dbReference>
<dbReference type="Gene3D" id="3.90.79.10">
    <property type="entry name" value="Nucleoside Triphosphate Pyrophosphohydrolase"/>
    <property type="match status" value="1"/>
</dbReference>
<dbReference type="RefSeq" id="WP_075761916.1">
    <property type="nucleotide sequence ID" value="NZ_MJIL01000042.1"/>
</dbReference>
<feature type="domain" description="Nudix hydrolase" evidence="3">
    <location>
        <begin position="3"/>
        <end position="145"/>
    </location>
</feature>
<evidence type="ECO:0000313" key="5">
    <source>
        <dbReference type="Proteomes" id="UP000186905"/>
    </source>
</evidence>
<dbReference type="GO" id="GO:0016787">
    <property type="term" value="F:hydrolase activity"/>
    <property type="evidence" value="ECO:0007669"/>
    <property type="project" value="UniProtKB-KW"/>
</dbReference>
<keyword evidence="5" id="KW-1185">Reference proteome</keyword>
<gene>
    <name evidence="4" type="ORF">BIT28_27470</name>
</gene>